<dbReference type="Proteomes" id="UP000827092">
    <property type="component" value="Unassembled WGS sequence"/>
</dbReference>
<comment type="caution">
    <text evidence="2">The sequence shown here is derived from an EMBL/GenBank/DDBJ whole genome shotgun (WGS) entry which is preliminary data.</text>
</comment>
<proteinExistence type="predicted"/>
<feature type="compositionally biased region" description="Polar residues" evidence="1">
    <location>
        <begin position="47"/>
        <end position="63"/>
    </location>
</feature>
<sequence length="104" mass="11920">MMELELKSLFVVGNVEEFFSFNNSLESVDDRLQHQYLSKIKIDISNIPRTHSPITNPSKNTPSLAHENRPRPRSINTEREREQASNHLCVDFTLNEGSHGRTDG</sequence>
<reference evidence="2 3" key="1">
    <citation type="journal article" date="2022" name="Nat. Ecol. Evol.">
        <title>A masculinizing supergene underlies an exaggerated male reproductive morph in a spider.</title>
        <authorList>
            <person name="Hendrickx F."/>
            <person name="De Corte Z."/>
            <person name="Sonet G."/>
            <person name="Van Belleghem S.M."/>
            <person name="Kostlbacher S."/>
            <person name="Vangestel C."/>
        </authorList>
    </citation>
    <scope>NUCLEOTIDE SEQUENCE [LARGE SCALE GENOMIC DNA]</scope>
    <source>
        <strain evidence="2">W744_W776</strain>
    </source>
</reference>
<protein>
    <submittedName>
        <fullName evidence="2">Uncharacterized protein</fullName>
    </submittedName>
</protein>
<organism evidence="2 3">
    <name type="scientific">Oedothorax gibbosus</name>
    <dbReference type="NCBI Taxonomy" id="931172"/>
    <lineage>
        <taxon>Eukaryota</taxon>
        <taxon>Metazoa</taxon>
        <taxon>Ecdysozoa</taxon>
        <taxon>Arthropoda</taxon>
        <taxon>Chelicerata</taxon>
        <taxon>Arachnida</taxon>
        <taxon>Araneae</taxon>
        <taxon>Araneomorphae</taxon>
        <taxon>Entelegynae</taxon>
        <taxon>Araneoidea</taxon>
        <taxon>Linyphiidae</taxon>
        <taxon>Erigoninae</taxon>
        <taxon>Oedothorax</taxon>
    </lineage>
</organism>
<accession>A0AAV6VFH8</accession>
<dbReference type="EMBL" id="JAFNEN010000102">
    <property type="protein sequence ID" value="KAG8194476.1"/>
    <property type="molecule type" value="Genomic_DNA"/>
</dbReference>
<evidence type="ECO:0000313" key="3">
    <source>
        <dbReference type="Proteomes" id="UP000827092"/>
    </source>
</evidence>
<name>A0AAV6VFH8_9ARAC</name>
<evidence type="ECO:0000256" key="1">
    <source>
        <dbReference type="SAM" id="MobiDB-lite"/>
    </source>
</evidence>
<feature type="region of interest" description="Disordered" evidence="1">
    <location>
        <begin position="47"/>
        <end position="104"/>
    </location>
</feature>
<gene>
    <name evidence="2" type="ORF">JTE90_013233</name>
</gene>
<keyword evidence="3" id="KW-1185">Reference proteome</keyword>
<feature type="compositionally biased region" description="Basic and acidic residues" evidence="1">
    <location>
        <begin position="66"/>
        <end position="84"/>
    </location>
</feature>
<evidence type="ECO:0000313" key="2">
    <source>
        <dbReference type="EMBL" id="KAG8194476.1"/>
    </source>
</evidence>
<dbReference type="AlphaFoldDB" id="A0AAV6VFH8"/>